<dbReference type="InterPro" id="IPR027417">
    <property type="entry name" value="P-loop_NTPase"/>
</dbReference>
<feature type="compositionally biased region" description="Low complexity" evidence="6">
    <location>
        <begin position="287"/>
        <end position="304"/>
    </location>
</feature>
<feature type="compositionally biased region" description="Polar residues" evidence="6">
    <location>
        <begin position="243"/>
        <end position="254"/>
    </location>
</feature>
<dbReference type="FunFam" id="1.10.1580.10:FF:000002">
    <property type="entry name" value="Guanine nucleotide-binding protein-like 3 (nucleolar)-like"/>
    <property type="match status" value="1"/>
</dbReference>
<feature type="compositionally biased region" description="Basic and acidic residues" evidence="6">
    <location>
        <begin position="465"/>
        <end position="479"/>
    </location>
</feature>
<comment type="subcellular location">
    <subcellularLocation>
        <location evidence="1">Nucleus</location>
    </subcellularLocation>
</comment>
<feature type="compositionally biased region" description="Basic and acidic residues" evidence="6">
    <location>
        <begin position="699"/>
        <end position="713"/>
    </location>
</feature>
<feature type="region of interest" description="Disordered" evidence="6">
    <location>
        <begin position="243"/>
        <end position="270"/>
    </location>
</feature>
<dbReference type="PRINTS" id="PR00326">
    <property type="entry name" value="GTP1OBG"/>
</dbReference>
<dbReference type="GO" id="GO:0005730">
    <property type="term" value="C:nucleolus"/>
    <property type="evidence" value="ECO:0007669"/>
    <property type="project" value="UniProtKB-ARBA"/>
</dbReference>
<dbReference type="PANTHER" id="PTHR11089:SF30">
    <property type="entry name" value="GUANINE NUCLEOTIDE-BINDING PROTEIN-LIKE 3 HOMOLOG"/>
    <property type="match status" value="1"/>
</dbReference>
<evidence type="ECO:0000256" key="6">
    <source>
        <dbReference type="SAM" id="MobiDB-lite"/>
    </source>
</evidence>
<feature type="region of interest" description="Disordered" evidence="6">
    <location>
        <begin position="560"/>
        <end position="724"/>
    </location>
</feature>
<keyword evidence="9" id="KW-1185">Reference proteome</keyword>
<dbReference type="Pfam" id="PF01926">
    <property type="entry name" value="MMR_HSR1"/>
    <property type="match status" value="1"/>
</dbReference>
<gene>
    <name evidence="8" type="ORF">Rhopal_000813-T1</name>
</gene>
<protein>
    <recommendedName>
        <fullName evidence="7">CP-type G domain-containing protein</fullName>
    </recommendedName>
</protein>
<keyword evidence="2" id="KW-0547">Nucleotide-binding</keyword>
<feature type="region of interest" description="Disordered" evidence="6">
    <location>
        <begin position="283"/>
        <end position="306"/>
    </location>
</feature>
<dbReference type="AlphaFoldDB" id="A0AAV5GC40"/>
<reference evidence="8 9" key="1">
    <citation type="submission" date="2021-12" db="EMBL/GenBank/DDBJ databases">
        <title>High titer production of polyol ester of fatty acids by Rhodotorula paludigena BS15 towards product separation-free biomass refinery.</title>
        <authorList>
            <person name="Mano J."/>
            <person name="Ono H."/>
            <person name="Tanaka T."/>
            <person name="Naito K."/>
            <person name="Sushida H."/>
            <person name="Ike M."/>
            <person name="Tokuyasu K."/>
            <person name="Kitaoka M."/>
        </authorList>
    </citation>
    <scope>NUCLEOTIDE SEQUENCE [LARGE SCALE GENOMIC DNA]</scope>
    <source>
        <strain evidence="8 9">BS15</strain>
    </source>
</reference>
<dbReference type="Proteomes" id="UP001342314">
    <property type="component" value="Unassembled WGS sequence"/>
</dbReference>
<feature type="region of interest" description="Disordered" evidence="6">
    <location>
        <begin position="464"/>
        <end position="484"/>
    </location>
</feature>
<evidence type="ECO:0000256" key="3">
    <source>
        <dbReference type="ARBA" id="ARBA00023054"/>
    </source>
</evidence>
<evidence type="ECO:0000256" key="1">
    <source>
        <dbReference type="ARBA" id="ARBA00004123"/>
    </source>
</evidence>
<evidence type="ECO:0000256" key="2">
    <source>
        <dbReference type="ARBA" id="ARBA00022741"/>
    </source>
</evidence>
<feature type="compositionally biased region" description="Low complexity" evidence="6">
    <location>
        <begin position="609"/>
        <end position="627"/>
    </location>
</feature>
<evidence type="ECO:0000313" key="9">
    <source>
        <dbReference type="Proteomes" id="UP001342314"/>
    </source>
</evidence>
<evidence type="ECO:0000256" key="5">
    <source>
        <dbReference type="ARBA" id="ARBA00023242"/>
    </source>
</evidence>
<dbReference type="InterPro" id="IPR030378">
    <property type="entry name" value="G_CP_dom"/>
</dbReference>
<dbReference type="PROSITE" id="PS51721">
    <property type="entry name" value="G_CP"/>
    <property type="match status" value="1"/>
</dbReference>
<dbReference type="InterPro" id="IPR014813">
    <property type="entry name" value="Gnl3_N_dom"/>
</dbReference>
<keyword evidence="3" id="KW-0175">Coiled coil</keyword>
<feature type="compositionally biased region" description="Acidic residues" evidence="6">
    <location>
        <begin position="140"/>
        <end position="154"/>
    </location>
</feature>
<keyword evidence="5" id="KW-0539">Nucleus</keyword>
<evidence type="ECO:0000259" key="7">
    <source>
        <dbReference type="PROSITE" id="PS51721"/>
    </source>
</evidence>
<name>A0AAV5GC40_9BASI</name>
<sequence length="757" mass="80515">MVKIRKKTSKRTTTRLREKVKHKVSEAHRKQKKHAKNDPTWKSSTSPPLQLPTHCDPPTDPRHPPLAPAEKPKEIGVPNSFPYKDQILAEAQAEKARHADERTLQLEEEKAARREAARAGNSATLASTAALAAALAADAEREEDDEMDGADGADEEKQVQDASLKLHAKSLRKVLEMSDVVLEVLDARDPVGTRCRAVERELKSLDGGRKKLVLVLNKIDLVPPQVVQAWLTHLRLQAPTIPFKSSTQQQRNHLSASSSATPQSASGSSTKPLMELIKGFRHNQGPAASGEQPQAGSSSSSGAPVKHSLTIGLVGHPNVGKSSLINTLKRSKACSVAPTPGWTKEVQEVVIEKGVRVLDCPGVVVEMRGEVEGALKGMIKAEAVTDAKEPVAAILARCSPTHLQMLYNIPSFPQGDVTAFLLAVARAKGRLRKGGVPDLDGTARSILRDWVAGRIAYYTAPPTHDQTERLKAESSKERQNVGTVSEADVGGAQLLTEFAPAFDLAALFGEADAVAFGAGEGAAGSAVKGTKAVKMQEGLMGVESEDADVGWAVPEPVAPAAVADDDDLNLDDLVDDDDAEEGADEEDDEMEDDDEEPQPAATGVKGKRAAPSASSSSAPAIVSVAPPQRKKLKPTKSVSFSSKPLGPTGSTLASASSSAPSAATSNVAQFEAEAGDVGLNKKAKRLAKKDKKRASKQQQKLDDEVRHATREFGPDVELPSQPRKAQTVKAAGVGGAYDFNEFFGKKARGADDDDEDM</sequence>
<dbReference type="InterPro" id="IPR023179">
    <property type="entry name" value="GTP-bd_ortho_bundle_sf"/>
</dbReference>
<feature type="compositionally biased region" description="Low complexity" evidence="6">
    <location>
        <begin position="255"/>
        <end position="269"/>
    </location>
</feature>
<feature type="compositionally biased region" description="Acidic residues" evidence="6">
    <location>
        <begin position="563"/>
        <end position="597"/>
    </location>
</feature>
<dbReference type="InterPro" id="IPR050755">
    <property type="entry name" value="TRAFAC_YlqF/YawG_RiboMat"/>
</dbReference>
<dbReference type="InterPro" id="IPR006073">
    <property type="entry name" value="GTP-bd"/>
</dbReference>
<organism evidence="8 9">
    <name type="scientific">Rhodotorula paludigena</name>
    <dbReference type="NCBI Taxonomy" id="86838"/>
    <lineage>
        <taxon>Eukaryota</taxon>
        <taxon>Fungi</taxon>
        <taxon>Dikarya</taxon>
        <taxon>Basidiomycota</taxon>
        <taxon>Pucciniomycotina</taxon>
        <taxon>Microbotryomycetes</taxon>
        <taxon>Sporidiobolales</taxon>
        <taxon>Sporidiobolaceae</taxon>
        <taxon>Rhodotorula</taxon>
    </lineage>
</organism>
<evidence type="ECO:0000256" key="4">
    <source>
        <dbReference type="ARBA" id="ARBA00023134"/>
    </source>
</evidence>
<evidence type="ECO:0000313" key="8">
    <source>
        <dbReference type="EMBL" id="GJN87858.1"/>
    </source>
</evidence>
<feature type="compositionally biased region" description="Basic residues" evidence="6">
    <location>
        <begin position="681"/>
        <end position="695"/>
    </location>
</feature>
<feature type="region of interest" description="Disordered" evidence="6">
    <location>
        <begin position="134"/>
        <end position="161"/>
    </location>
</feature>
<feature type="compositionally biased region" description="Basic residues" evidence="6">
    <location>
        <begin position="1"/>
        <end position="22"/>
    </location>
</feature>
<dbReference type="Gene3D" id="3.40.50.300">
    <property type="entry name" value="P-loop containing nucleotide triphosphate hydrolases"/>
    <property type="match status" value="1"/>
</dbReference>
<dbReference type="Gene3D" id="1.10.1580.10">
    <property type="match status" value="1"/>
</dbReference>
<feature type="domain" description="CP-type G" evidence="7">
    <location>
        <begin position="168"/>
        <end position="366"/>
    </location>
</feature>
<keyword evidence="4" id="KW-0342">GTP-binding</keyword>
<dbReference type="Pfam" id="PF08701">
    <property type="entry name" value="GN3L_Grn1"/>
    <property type="match status" value="2"/>
</dbReference>
<dbReference type="EMBL" id="BQKY01000002">
    <property type="protein sequence ID" value="GJN87858.1"/>
    <property type="molecule type" value="Genomic_DNA"/>
</dbReference>
<dbReference type="CDD" id="cd04178">
    <property type="entry name" value="Nucleostemin_like"/>
    <property type="match status" value="1"/>
</dbReference>
<feature type="region of interest" description="Disordered" evidence="6">
    <location>
        <begin position="1"/>
        <end position="80"/>
    </location>
</feature>
<dbReference type="PANTHER" id="PTHR11089">
    <property type="entry name" value="GTP-BINDING PROTEIN-RELATED"/>
    <property type="match status" value="1"/>
</dbReference>
<dbReference type="SUPFAM" id="SSF52540">
    <property type="entry name" value="P-loop containing nucleoside triphosphate hydrolases"/>
    <property type="match status" value="2"/>
</dbReference>
<proteinExistence type="predicted"/>
<feature type="compositionally biased region" description="Low complexity" evidence="6">
    <location>
        <begin position="646"/>
        <end position="665"/>
    </location>
</feature>
<comment type="caution">
    <text evidence="8">The sequence shown here is derived from an EMBL/GenBank/DDBJ whole genome shotgun (WGS) entry which is preliminary data.</text>
</comment>
<accession>A0AAV5GC40</accession>
<dbReference type="GO" id="GO:0005525">
    <property type="term" value="F:GTP binding"/>
    <property type="evidence" value="ECO:0007669"/>
    <property type="project" value="UniProtKB-KW"/>
</dbReference>